<dbReference type="PANTHER" id="PTHR10366">
    <property type="entry name" value="NAD DEPENDENT EPIMERASE/DEHYDRATASE"/>
    <property type="match status" value="1"/>
</dbReference>
<reference evidence="4 5" key="1">
    <citation type="submission" date="2024-01" db="EMBL/GenBank/DDBJ databases">
        <title>A telomere-to-telomere, gap-free genome of sweet tea (Lithocarpus litseifolius).</title>
        <authorList>
            <person name="Zhou J."/>
        </authorList>
    </citation>
    <scope>NUCLEOTIDE SEQUENCE [LARGE SCALE GENOMIC DNA]</scope>
    <source>
        <strain evidence="4">Zhou-2022a</strain>
        <tissue evidence="4">Leaf</tissue>
    </source>
</reference>
<evidence type="ECO:0000313" key="4">
    <source>
        <dbReference type="EMBL" id="KAL0006885.1"/>
    </source>
</evidence>
<accession>A0AAW2D8H5</accession>
<dbReference type="Gene3D" id="3.40.50.720">
    <property type="entry name" value="NAD(P)-binding Rossmann-like Domain"/>
    <property type="match status" value="1"/>
</dbReference>
<organism evidence="4 5">
    <name type="scientific">Lithocarpus litseifolius</name>
    <dbReference type="NCBI Taxonomy" id="425828"/>
    <lineage>
        <taxon>Eukaryota</taxon>
        <taxon>Viridiplantae</taxon>
        <taxon>Streptophyta</taxon>
        <taxon>Embryophyta</taxon>
        <taxon>Tracheophyta</taxon>
        <taxon>Spermatophyta</taxon>
        <taxon>Magnoliopsida</taxon>
        <taxon>eudicotyledons</taxon>
        <taxon>Gunneridae</taxon>
        <taxon>Pentapetalae</taxon>
        <taxon>rosids</taxon>
        <taxon>fabids</taxon>
        <taxon>Fagales</taxon>
        <taxon>Fagaceae</taxon>
        <taxon>Lithocarpus</taxon>
    </lineage>
</organism>
<dbReference type="PANTHER" id="PTHR10366:SF852">
    <property type="entry name" value="CINNAMOYL-COA REDUCTASE CAD2"/>
    <property type="match status" value="1"/>
</dbReference>
<dbReference type="Proteomes" id="UP001459277">
    <property type="component" value="Unassembled WGS sequence"/>
</dbReference>
<dbReference type="Pfam" id="PF05368">
    <property type="entry name" value="NmrA"/>
    <property type="match status" value="1"/>
</dbReference>
<sequence length="135" mass="14770">MSREEKVVCVTGASGYIASRLVKLLLQRGYTVKATVRDTNDPKKTEHLLSLDGAKERLQIFKADLLKEGSFDSAVDGCQGVFHTASPVILTANDPQIGVDGPTCLSNTTTFKNFFSTRTVSVLEDEWLCRMIGKA</sequence>
<comment type="caution">
    <text evidence="4">The sequence shown here is derived from an EMBL/GenBank/DDBJ whole genome shotgun (WGS) entry which is preliminary data.</text>
</comment>
<dbReference type="InterPro" id="IPR036291">
    <property type="entry name" value="NAD(P)-bd_dom_sf"/>
</dbReference>
<evidence type="ECO:0000259" key="3">
    <source>
        <dbReference type="Pfam" id="PF05368"/>
    </source>
</evidence>
<dbReference type="InterPro" id="IPR008030">
    <property type="entry name" value="NmrA-like"/>
</dbReference>
<protein>
    <recommendedName>
        <fullName evidence="3">NmrA-like domain-containing protein</fullName>
    </recommendedName>
</protein>
<dbReference type="AlphaFoldDB" id="A0AAW2D8H5"/>
<dbReference type="SUPFAM" id="SSF51735">
    <property type="entry name" value="NAD(P)-binding Rossmann-fold domains"/>
    <property type="match status" value="1"/>
</dbReference>
<dbReference type="GO" id="GO:0016616">
    <property type="term" value="F:oxidoreductase activity, acting on the CH-OH group of donors, NAD or NADP as acceptor"/>
    <property type="evidence" value="ECO:0007669"/>
    <property type="project" value="TreeGrafter"/>
</dbReference>
<evidence type="ECO:0000313" key="5">
    <source>
        <dbReference type="Proteomes" id="UP001459277"/>
    </source>
</evidence>
<dbReference type="EMBL" id="JAZDWU010000003">
    <property type="protein sequence ID" value="KAL0006885.1"/>
    <property type="molecule type" value="Genomic_DNA"/>
</dbReference>
<keyword evidence="5" id="KW-1185">Reference proteome</keyword>
<feature type="domain" description="NmrA-like" evidence="3">
    <location>
        <begin position="5"/>
        <end position="86"/>
    </location>
</feature>
<proteinExistence type="predicted"/>
<evidence type="ECO:0000256" key="2">
    <source>
        <dbReference type="ARBA" id="ARBA00023002"/>
    </source>
</evidence>
<evidence type="ECO:0000256" key="1">
    <source>
        <dbReference type="ARBA" id="ARBA00022857"/>
    </source>
</evidence>
<gene>
    <name evidence="4" type="ORF">SO802_008387</name>
</gene>
<dbReference type="InterPro" id="IPR050425">
    <property type="entry name" value="NAD(P)_dehydrat-like"/>
</dbReference>
<name>A0AAW2D8H5_9ROSI</name>
<keyword evidence="2" id="KW-0560">Oxidoreductase</keyword>
<dbReference type="GO" id="GO:0009807">
    <property type="term" value="P:lignan biosynthetic process"/>
    <property type="evidence" value="ECO:0007669"/>
    <property type="project" value="UniProtKB-ARBA"/>
</dbReference>
<keyword evidence="1" id="KW-0521">NADP</keyword>